<organism evidence="2 3">
    <name type="scientific">Algoriphagus aquaeductus</name>
    <dbReference type="NCBI Taxonomy" id="475299"/>
    <lineage>
        <taxon>Bacteria</taxon>
        <taxon>Pseudomonadati</taxon>
        <taxon>Bacteroidota</taxon>
        <taxon>Cytophagia</taxon>
        <taxon>Cytophagales</taxon>
        <taxon>Cyclobacteriaceae</taxon>
        <taxon>Algoriphagus</taxon>
    </lineage>
</organism>
<keyword evidence="1" id="KW-1133">Transmembrane helix</keyword>
<dbReference type="AlphaFoldDB" id="A0A326RT44"/>
<sequence length="101" mass="11391">MKEITKWIRYVPLELIFWIGSLLAILTINPDGGHHFSLCPLDSLGFSWCPGCGLGRSMNLLARGEIQASWSMHPLAMLAFGVILHRIWTLIKNLKTTHNYG</sequence>
<keyword evidence="1" id="KW-0812">Transmembrane</keyword>
<evidence type="ECO:0000256" key="1">
    <source>
        <dbReference type="SAM" id="Phobius"/>
    </source>
</evidence>
<proteinExistence type="predicted"/>
<feature type="transmembrane region" description="Helical" evidence="1">
    <location>
        <begin position="7"/>
        <end position="28"/>
    </location>
</feature>
<name>A0A326RT44_9BACT</name>
<dbReference type="EMBL" id="QKTX01000007">
    <property type="protein sequence ID" value="PZV83237.1"/>
    <property type="molecule type" value="Genomic_DNA"/>
</dbReference>
<dbReference type="OrthoDB" id="1525013at2"/>
<accession>A0A326RT44</accession>
<gene>
    <name evidence="2" type="ORF">CLV31_107190</name>
</gene>
<evidence type="ECO:0000313" key="3">
    <source>
        <dbReference type="Proteomes" id="UP000248917"/>
    </source>
</evidence>
<evidence type="ECO:0000313" key="2">
    <source>
        <dbReference type="EMBL" id="PZV83237.1"/>
    </source>
</evidence>
<keyword evidence="3" id="KW-1185">Reference proteome</keyword>
<dbReference type="RefSeq" id="WP_111393036.1">
    <property type="nucleotide sequence ID" value="NZ_QKTX01000007.1"/>
</dbReference>
<dbReference type="InterPro" id="IPR021215">
    <property type="entry name" value="DUF2752"/>
</dbReference>
<dbReference type="Pfam" id="PF10825">
    <property type="entry name" value="DUF2752"/>
    <property type="match status" value="1"/>
</dbReference>
<protein>
    <submittedName>
        <fullName evidence="2">Uncharacterized protein DUF2752</fullName>
    </submittedName>
</protein>
<dbReference type="Proteomes" id="UP000248917">
    <property type="component" value="Unassembled WGS sequence"/>
</dbReference>
<reference evidence="2 3" key="1">
    <citation type="submission" date="2018-06" db="EMBL/GenBank/DDBJ databases">
        <title>Genomic Encyclopedia of Archaeal and Bacterial Type Strains, Phase II (KMG-II): from individual species to whole genera.</title>
        <authorList>
            <person name="Goeker M."/>
        </authorList>
    </citation>
    <scope>NUCLEOTIDE SEQUENCE [LARGE SCALE GENOMIC DNA]</scope>
    <source>
        <strain evidence="2 3">T4</strain>
    </source>
</reference>
<keyword evidence="1" id="KW-0472">Membrane</keyword>
<comment type="caution">
    <text evidence="2">The sequence shown here is derived from an EMBL/GenBank/DDBJ whole genome shotgun (WGS) entry which is preliminary data.</text>
</comment>
<feature type="transmembrane region" description="Helical" evidence="1">
    <location>
        <begin position="68"/>
        <end position="88"/>
    </location>
</feature>